<dbReference type="AlphaFoldDB" id="A0A2G9YS85"/>
<sequence length="296" mass="32578">MTSQITPVTDGQIAQVKTLVEAAVRKSGLDKDGLQLVIANGDGLQGRLVPILQELGGAGPNPYEDERTKQSYYYPPKGWTVPSFSEQLQRLGNLLPGLTLPTQAPEIAVPKGFDSFAIVPKVSALGRIFSIQDPYGAGYGQVVEQLLGLIDKQRKFYNCRKGELGPNYIRIEKRVRGRLQMTESKAGGDCLVVPISFGNLYAGYSPRNARETALRAQQLPFITVQVASLLLVMPERLVSYDDLWIDVPGDQYDWLADGDWSNSLCFDFIDVRLRFHASDAVYADGRYGSAVAFLGV</sequence>
<protein>
    <submittedName>
        <fullName evidence="1">Uncharacterized protein</fullName>
    </submittedName>
</protein>
<evidence type="ECO:0000313" key="2">
    <source>
        <dbReference type="Proteomes" id="UP000231567"/>
    </source>
</evidence>
<dbReference type="Proteomes" id="UP000231567">
    <property type="component" value="Unassembled WGS sequence"/>
</dbReference>
<proteinExistence type="predicted"/>
<evidence type="ECO:0000313" key="1">
    <source>
        <dbReference type="EMBL" id="PIP21341.1"/>
    </source>
</evidence>
<gene>
    <name evidence="1" type="ORF">COX39_03545</name>
</gene>
<organism evidence="1 2">
    <name type="scientific">Candidatus Nealsonbacteria bacterium CG23_combo_of_CG06-09_8_20_14_all_40_13</name>
    <dbReference type="NCBI Taxonomy" id="1974724"/>
    <lineage>
        <taxon>Bacteria</taxon>
        <taxon>Candidatus Nealsoniibacteriota</taxon>
    </lineage>
</organism>
<comment type="caution">
    <text evidence="1">The sequence shown here is derived from an EMBL/GenBank/DDBJ whole genome shotgun (WGS) entry which is preliminary data.</text>
</comment>
<accession>A0A2G9YS85</accession>
<reference evidence="1 2" key="1">
    <citation type="submission" date="2017-09" db="EMBL/GenBank/DDBJ databases">
        <title>Depth-based differentiation of microbial function through sediment-hosted aquifers and enrichment of novel symbionts in the deep terrestrial subsurface.</title>
        <authorList>
            <person name="Probst A.J."/>
            <person name="Ladd B."/>
            <person name="Jarett J.K."/>
            <person name="Geller-Mcgrath D.E."/>
            <person name="Sieber C.M."/>
            <person name="Emerson J.B."/>
            <person name="Anantharaman K."/>
            <person name="Thomas B.C."/>
            <person name="Malmstrom R."/>
            <person name="Stieglmeier M."/>
            <person name="Klingl A."/>
            <person name="Woyke T."/>
            <person name="Ryan C.M."/>
            <person name="Banfield J.F."/>
        </authorList>
    </citation>
    <scope>NUCLEOTIDE SEQUENCE [LARGE SCALE GENOMIC DNA]</scope>
    <source>
        <strain evidence="1">CG23_combo_of_CG06-09_8_20_14_all_40_13</strain>
    </source>
</reference>
<name>A0A2G9YS85_9BACT</name>
<dbReference type="EMBL" id="PCRM01000045">
    <property type="protein sequence ID" value="PIP21341.1"/>
    <property type="molecule type" value="Genomic_DNA"/>
</dbReference>